<dbReference type="Pfam" id="PF13620">
    <property type="entry name" value="CarboxypepD_reg"/>
    <property type="match status" value="1"/>
</dbReference>
<dbReference type="InterPro" id="IPR036942">
    <property type="entry name" value="Beta-barrel_TonB_sf"/>
</dbReference>
<dbReference type="GO" id="GO:0044718">
    <property type="term" value="P:siderophore transmembrane transport"/>
    <property type="evidence" value="ECO:0007669"/>
    <property type="project" value="TreeGrafter"/>
</dbReference>
<dbReference type="RefSeq" id="WP_126003968.1">
    <property type="nucleotide sequence ID" value="NZ_QQYZ01000004.1"/>
</dbReference>
<evidence type="ECO:0000313" key="9">
    <source>
        <dbReference type="EMBL" id="RSY88097.1"/>
    </source>
</evidence>
<evidence type="ECO:0000256" key="1">
    <source>
        <dbReference type="ARBA" id="ARBA00004571"/>
    </source>
</evidence>
<reference evidence="9 10" key="1">
    <citation type="submission" date="2018-07" db="EMBL/GenBank/DDBJ databases">
        <title>Genomic and Epidemiologic Investigation of an Indolent Hospital Outbreak.</title>
        <authorList>
            <person name="Johnson R.C."/>
            <person name="Deming C."/>
            <person name="Conlan S."/>
            <person name="Zellmer C.J."/>
            <person name="Michelin A.V."/>
            <person name="Lee-Lin S."/>
            <person name="Thomas P.J."/>
            <person name="Park M."/>
            <person name="Weingarten R.A."/>
            <person name="Less J."/>
            <person name="Dekker J.P."/>
            <person name="Frank K.M."/>
            <person name="Musser K.A."/>
            <person name="Mcquiston J.R."/>
            <person name="Henderson D.K."/>
            <person name="Lau A.F."/>
            <person name="Palmore T.N."/>
            <person name="Segre J.A."/>
        </authorList>
    </citation>
    <scope>NUCLEOTIDE SEQUENCE [LARGE SCALE GENOMIC DNA]</scope>
    <source>
        <strain evidence="9 10">SK-CDC1_0717</strain>
    </source>
</reference>
<keyword evidence="2" id="KW-0813">Transport</keyword>
<evidence type="ECO:0000256" key="4">
    <source>
        <dbReference type="ARBA" id="ARBA00022692"/>
    </source>
</evidence>
<name>A0A430G6B2_9SPHN</name>
<keyword evidence="4" id="KW-0812">Transmembrane</keyword>
<dbReference type="SUPFAM" id="SSF49478">
    <property type="entry name" value="Cna protein B-type domain"/>
    <property type="match status" value="1"/>
</dbReference>
<evidence type="ECO:0000256" key="7">
    <source>
        <dbReference type="SAM" id="SignalP"/>
    </source>
</evidence>
<feature type="domain" description="TonB-dependent transporter Oar-like beta-barrel" evidence="8">
    <location>
        <begin position="337"/>
        <end position="901"/>
    </location>
</feature>
<dbReference type="InterPro" id="IPR057601">
    <property type="entry name" value="Oar-like_b-barrel"/>
</dbReference>
<evidence type="ECO:0000256" key="6">
    <source>
        <dbReference type="ARBA" id="ARBA00023237"/>
    </source>
</evidence>
<dbReference type="InterPro" id="IPR039426">
    <property type="entry name" value="TonB-dep_rcpt-like"/>
</dbReference>
<comment type="caution">
    <text evidence="9">The sequence shown here is derived from an EMBL/GenBank/DDBJ whole genome shotgun (WGS) entry which is preliminary data.</text>
</comment>
<dbReference type="GO" id="GO:0009279">
    <property type="term" value="C:cell outer membrane"/>
    <property type="evidence" value="ECO:0007669"/>
    <property type="project" value="UniProtKB-SubCell"/>
</dbReference>
<keyword evidence="3" id="KW-1134">Transmembrane beta strand</keyword>
<dbReference type="PANTHER" id="PTHR30069">
    <property type="entry name" value="TONB-DEPENDENT OUTER MEMBRANE RECEPTOR"/>
    <property type="match status" value="1"/>
</dbReference>
<evidence type="ECO:0000313" key="10">
    <source>
        <dbReference type="Proteomes" id="UP000287746"/>
    </source>
</evidence>
<feature type="chain" id="PRO_5019408445" description="TonB-dependent transporter Oar-like beta-barrel domain-containing protein" evidence="7">
    <location>
        <begin position="33"/>
        <end position="1018"/>
    </location>
</feature>
<dbReference type="Gene3D" id="2.170.130.10">
    <property type="entry name" value="TonB-dependent receptor, plug domain"/>
    <property type="match status" value="1"/>
</dbReference>
<dbReference type="Proteomes" id="UP000287746">
    <property type="component" value="Unassembled WGS sequence"/>
</dbReference>
<feature type="domain" description="TonB-dependent transporter Oar-like beta-barrel" evidence="8">
    <location>
        <begin position="244"/>
        <end position="328"/>
    </location>
</feature>
<evidence type="ECO:0000259" key="8">
    <source>
        <dbReference type="Pfam" id="PF25183"/>
    </source>
</evidence>
<dbReference type="Gene3D" id="2.40.170.20">
    <property type="entry name" value="TonB-dependent receptor, beta-barrel domain"/>
    <property type="match status" value="1"/>
</dbReference>
<keyword evidence="5" id="KW-0472">Membrane</keyword>
<keyword evidence="6" id="KW-0998">Cell outer membrane</keyword>
<evidence type="ECO:0000256" key="3">
    <source>
        <dbReference type="ARBA" id="ARBA00022452"/>
    </source>
</evidence>
<dbReference type="Gene3D" id="2.60.40.1120">
    <property type="entry name" value="Carboxypeptidase-like, regulatory domain"/>
    <property type="match status" value="1"/>
</dbReference>
<organism evidence="9 10">
    <name type="scientific">Sphingomonas koreensis</name>
    <dbReference type="NCBI Taxonomy" id="93064"/>
    <lineage>
        <taxon>Bacteria</taxon>
        <taxon>Pseudomonadati</taxon>
        <taxon>Pseudomonadota</taxon>
        <taxon>Alphaproteobacteria</taxon>
        <taxon>Sphingomonadales</taxon>
        <taxon>Sphingomonadaceae</taxon>
        <taxon>Sphingomonas</taxon>
    </lineage>
</organism>
<dbReference type="InterPro" id="IPR037066">
    <property type="entry name" value="Plug_dom_sf"/>
</dbReference>
<dbReference type="SUPFAM" id="SSF56935">
    <property type="entry name" value="Porins"/>
    <property type="match status" value="1"/>
</dbReference>
<gene>
    <name evidence="9" type="ORF">DAH66_06535</name>
</gene>
<feature type="signal peptide" evidence="7">
    <location>
        <begin position="1"/>
        <end position="32"/>
    </location>
</feature>
<sequence length="1018" mass="110095">MTDFRSKRSSLVRGVSAGAFAAALMVSTSALAQTTSAMRGHVEGASAGSTVTITDNSTGRTVTATVDANGDYFVPGLRPGTYRVEAPGVEAETVVVPVGQTVVYDIAPPAAAAPGANEVVVTGRRGRNEVRTATVTTNVSPQQIENLPQNDRNFLNFAALAPGVSVSPPGSNRQVQAGAVSPDQTNVFIDGLSMKNPINHGGLSGQNFSEGNPFPQLAIQEFAVNTQNFKAEYEQAGSAIITAVTKTGGQQLHGTLFAEWQPKAFFGQPYFDRPGKANNLDGTREKPDYNRWQYGADLGGPLIKDVLHFYGAFEATDKTKPSGNVDLRSPVPANLISQYNGSYPLDFNQKLYFGKLTLFASSQDTINLSAFIRDESNIGGVGGTSVPSHGGPINNKVKNFQLDWSHRGDSWLNEFFLSYSTVENGARRGSAGPEIILSNGTDYGTVAALGAGSFEQNDSQKSWTIKNNITFYGGAHTIKAGAKVAINKYERLEDNRSNGGYFFNAGTYTGFDTSTPYGARINVQPFEPGRADNTQIGLFVQDDWTIDDHWTVNLGLRWDFETNAKNENFVTPDNVATALRNYPGWKAAGINPEDYISTGDNRDPFWGAFQPRIGISYDVNGDRDLVFFAGAGRYYDRPLFITSGIETIKNRHERVVQANFCTEGGTGGIANCATLRAGNGGNLPAGTLVWNPAFRNVDTLRSAAAGLGTGGDIWLLNNKTKLPYSDQFNIGVRKRFGEIQTAITYSHIRSHNIFRFVRGNRFSNGWYSRLLQYDGAGNVIGCTNGGNAWIQDNFPDVDYAACAAKQGDLAGFNGKLNIGDNSGKAVYNAIYLTAEKPFTANSRWGFSAALTVQFARTNVAQELANNDEFYNGASVDAYGWGWVQGVEKYRFVGTGIFRGPFDTVISGTLTMSSGPAFGNVIFGLPNQPQEACCYGNMGGVFFPDTILGYETLDLRIAKNFKMPWGHNLEASFAAFNVFDTVNRNYSSWGAGSGVDPSFRENGTVGNARSFQAGLKYKF</sequence>
<comment type="subcellular location">
    <subcellularLocation>
        <location evidence="1">Cell outer membrane</location>
        <topology evidence="1">Multi-pass membrane protein</topology>
    </subcellularLocation>
</comment>
<keyword evidence="7" id="KW-0732">Signal</keyword>
<evidence type="ECO:0000256" key="2">
    <source>
        <dbReference type="ARBA" id="ARBA00022448"/>
    </source>
</evidence>
<dbReference type="GO" id="GO:0015344">
    <property type="term" value="F:siderophore uptake transmembrane transporter activity"/>
    <property type="evidence" value="ECO:0007669"/>
    <property type="project" value="TreeGrafter"/>
</dbReference>
<dbReference type="EMBL" id="QQYZ01000004">
    <property type="protein sequence ID" value="RSY88097.1"/>
    <property type="molecule type" value="Genomic_DNA"/>
</dbReference>
<dbReference type="PANTHER" id="PTHR30069:SF46">
    <property type="entry name" value="OAR PROTEIN"/>
    <property type="match status" value="1"/>
</dbReference>
<accession>A0A430G6B2</accession>
<dbReference type="Pfam" id="PF25183">
    <property type="entry name" value="OMP_b-brl_4"/>
    <property type="match status" value="2"/>
</dbReference>
<proteinExistence type="predicted"/>
<protein>
    <recommendedName>
        <fullName evidence="8">TonB-dependent transporter Oar-like beta-barrel domain-containing protein</fullName>
    </recommendedName>
</protein>
<evidence type="ECO:0000256" key="5">
    <source>
        <dbReference type="ARBA" id="ARBA00023136"/>
    </source>
</evidence>
<dbReference type="AlphaFoldDB" id="A0A430G6B2"/>